<evidence type="ECO:0000256" key="1">
    <source>
        <dbReference type="SAM" id="SignalP"/>
    </source>
</evidence>
<dbReference type="Proteomes" id="UP001501525">
    <property type="component" value="Unassembled WGS sequence"/>
</dbReference>
<comment type="caution">
    <text evidence="2">The sequence shown here is derived from an EMBL/GenBank/DDBJ whole genome shotgun (WGS) entry which is preliminary data.</text>
</comment>
<organism evidence="2 3">
    <name type="scientific">Bartonella acomydis</name>
    <dbReference type="NCBI Taxonomy" id="686234"/>
    <lineage>
        <taxon>Bacteria</taxon>
        <taxon>Pseudomonadati</taxon>
        <taxon>Pseudomonadota</taxon>
        <taxon>Alphaproteobacteria</taxon>
        <taxon>Hyphomicrobiales</taxon>
        <taxon>Bartonellaceae</taxon>
        <taxon>Bartonella</taxon>
    </lineage>
</organism>
<feature type="signal peptide" evidence="1">
    <location>
        <begin position="1"/>
        <end position="22"/>
    </location>
</feature>
<sequence length="46" mass="4614">MNIKSLIITSVIALMSASVAHAADVIVPHEGAPAIAAPTFLGQVST</sequence>
<feature type="chain" id="PRO_5045712800" evidence="1">
    <location>
        <begin position="23"/>
        <end position="46"/>
    </location>
</feature>
<dbReference type="EMBL" id="BAABIY010000020">
    <property type="protein sequence ID" value="GAA5098388.1"/>
    <property type="molecule type" value="Genomic_DNA"/>
</dbReference>
<accession>A0ABP9MPB4</accession>
<reference evidence="3" key="1">
    <citation type="journal article" date="2019" name="Int. J. Syst. Evol. Microbiol.">
        <title>The Global Catalogue of Microorganisms (GCM) 10K type strain sequencing project: providing services to taxonomists for standard genome sequencing and annotation.</title>
        <authorList>
            <consortium name="The Broad Institute Genomics Platform"/>
            <consortium name="The Broad Institute Genome Sequencing Center for Infectious Disease"/>
            <person name="Wu L."/>
            <person name="Ma J."/>
        </authorList>
    </citation>
    <scope>NUCLEOTIDE SEQUENCE [LARGE SCALE GENOMIC DNA]</scope>
    <source>
        <strain evidence="3">JCM 17706</strain>
    </source>
</reference>
<name>A0ABP9MPB4_9HYPH</name>
<evidence type="ECO:0000313" key="2">
    <source>
        <dbReference type="EMBL" id="GAA5098388.1"/>
    </source>
</evidence>
<protein>
    <submittedName>
        <fullName evidence="2">Uncharacterized protein</fullName>
    </submittedName>
</protein>
<keyword evidence="3" id="KW-1185">Reference proteome</keyword>
<keyword evidence="1" id="KW-0732">Signal</keyword>
<evidence type="ECO:0000313" key="3">
    <source>
        <dbReference type="Proteomes" id="UP001501525"/>
    </source>
</evidence>
<proteinExistence type="predicted"/>
<gene>
    <name evidence="2" type="ORF">GCM10023260_08860</name>
</gene>